<proteinExistence type="predicted"/>
<sequence>MACLASLRTARGSKGQPLSAKYFNQPLNYLNLYKLMRQR</sequence>
<evidence type="ECO:0000313" key="1">
    <source>
        <dbReference type="EMBL" id="CAA2626520.1"/>
    </source>
</evidence>
<protein>
    <submittedName>
        <fullName evidence="1">Uncharacterized protein</fullName>
    </submittedName>
</protein>
<organism evidence="1">
    <name type="scientific">Spirodela intermedia</name>
    <name type="common">Intermediate duckweed</name>
    <dbReference type="NCBI Taxonomy" id="51605"/>
    <lineage>
        <taxon>Eukaryota</taxon>
        <taxon>Viridiplantae</taxon>
        <taxon>Streptophyta</taxon>
        <taxon>Embryophyta</taxon>
        <taxon>Tracheophyta</taxon>
        <taxon>Spermatophyta</taxon>
        <taxon>Magnoliopsida</taxon>
        <taxon>Liliopsida</taxon>
        <taxon>Araceae</taxon>
        <taxon>Lemnoideae</taxon>
        <taxon>Spirodela</taxon>
    </lineage>
</organism>
<gene>
    <name evidence="1" type="ORF">SI7747_09012219</name>
    <name evidence="2" type="ORF">SI8410_UN003524</name>
</gene>
<name>A0A7I8J727_SPIIN</name>
<dbReference type="Proteomes" id="UP000663760">
    <property type="component" value="Unassembled WGS sequence"/>
</dbReference>
<reference evidence="1" key="1">
    <citation type="submission" date="2019-12" db="EMBL/GenBank/DDBJ databases">
        <authorList>
            <person name="Scholz U."/>
            <person name="Mascher M."/>
            <person name="Fiebig A."/>
        </authorList>
    </citation>
    <scope>NUCLEOTIDE SEQUENCE</scope>
</reference>
<keyword evidence="3" id="KW-1185">Reference proteome</keyword>
<dbReference type="AlphaFoldDB" id="A0A7I8J727"/>
<evidence type="ECO:0000313" key="2">
    <source>
        <dbReference type="EMBL" id="CAB1184538.1"/>
    </source>
</evidence>
<evidence type="ECO:0000313" key="3">
    <source>
        <dbReference type="Proteomes" id="UP000663760"/>
    </source>
</evidence>
<accession>A0A7I8J727</accession>
<dbReference type="EMBL" id="LR743596">
    <property type="protein sequence ID" value="CAA2626520.1"/>
    <property type="molecule type" value="Genomic_DNA"/>
</dbReference>
<dbReference type="EMBL" id="CACVBZ020000003">
    <property type="protein sequence ID" value="CAB1184538.1"/>
    <property type="molecule type" value="Genomic_DNA"/>
</dbReference>